<reference evidence="1 2" key="2">
    <citation type="journal article" date="2015" name="Stand. Genomic Sci.">
        <title>Draft genome sequence of marine-derived Streptomyces sp. TP-A0598, a producer of anti-MRSA antibiotic lydicamycins.</title>
        <authorList>
            <person name="Komaki H."/>
            <person name="Ichikawa N."/>
            <person name="Hosoyama A."/>
            <person name="Fujita N."/>
            <person name="Igarashi Y."/>
        </authorList>
    </citation>
    <scope>NUCLEOTIDE SEQUENCE [LARGE SCALE GENOMIC DNA]</scope>
    <source>
        <strain evidence="1 2">NBRC 110027</strain>
    </source>
</reference>
<gene>
    <name evidence="1" type="ORF">TPA0598_04_02940</name>
</gene>
<evidence type="ECO:0000313" key="1">
    <source>
        <dbReference type="EMBL" id="GAO08658.1"/>
    </source>
</evidence>
<evidence type="ECO:0000313" key="2">
    <source>
        <dbReference type="Proteomes" id="UP000048965"/>
    </source>
</evidence>
<reference evidence="2" key="1">
    <citation type="submission" date="2014-09" db="EMBL/GenBank/DDBJ databases">
        <title>Whole genome shotgun sequence of Streptomyces sp. NBRC 110027.</title>
        <authorList>
            <person name="Komaki H."/>
            <person name="Ichikawa N."/>
            <person name="Katano-Makiyama Y."/>
            <person name="Hosoyama A."/>
            <person name="Hashimoto M."/>
            <person name="Uohara A."/>
            <person name="Kitahashi Y."/>
            <person name="Ohji S."/>
            <person name="Kimura A."/>
            <person name="Yamazoe A."/>
            <person name="Igarashi Y."/>
            <person name="Fujita N."/>
        </authorList>
    </citation>
    <scope>NUCLEOTIDE SEQUENCE [LARGE SCALE GENOMIC DNA]</scope>
    <source>
        <strain evidence="2">NBRC 110027</strain>
    </source>
</reference>
<protein>
    <submittedName>
        <fullName evidence="1">Uncharacterized protein</fullName>
    </submittedName>
</protein>
<accession>A0A0P4R6A3</accession>
<keyword evidence="2" id="KW-1185">Reference proteome</keyword>
<proteinExistence type="predicted"/>
<comment type="caution">
    <text evidence="1">The sequence shown here is derived from an EMBL/GenBank/DDBJ whole genome shotgun (WGS) entry which is preliminary data.</text>
</comment>
<name>A0A0P4R6A3_9ACTN</name>
<dbReference type="Proteomes" id="UP000048965">
    <property type="component" value="Unassembled WGS sequence"/>
</dbReference>
<organism evidence="1 2">
    <name type="scientific">Streptomyces lydicamycinicus</name>
    <dbReference type="NCBI Taxonomy" id="1546107"/>
    <lineage>
        <taxon>Bacteria</taxon>
        <taxon>Bacillati</taxon>
        <taxon>Actinomycetota</taxon>
        <taxon>Actinomycetes</taxon>
        <taxon>Kitasatosporales</taxon>
        <taxon>Streptomycetaceae</taxon>
        <taxon>Streptomyces</taxon>
    </lineage>
</organism>
<dbReference type="RefSeq" id="WP_042154439.1">
    <property type="nucleotide sequence ID" value="NZ_BBNO01000004.1"/>
</dbReference>
<sequence>MKLIDPKGIAARLHELDTDLSRVETVYMSERIHVIFRAAWKSSRTDMAFEAWVAQLPEGLLDVVIRLLPFFTGGRGDGLEVASTLLVLLHLQDDLRAW</sequence>
<dbReference type="EMBL" id="BBNO01000004">
    <property type="protein sequence ID" value="GAO08658.1"/>
    <property type="molecule type" value="Genomic_DNA"/>
</dbReference>
<dbReference type="AlphaFoldDB" id="A0A0P4R6A3"/>